<evidence type="ECO:0000259" key="13">
    <source>
        <dbReference type="PROSITE" id="PS50259"/>
    </source>
</evidence>
<dbReference type="Pfam" id="PF01094">
    <property type="entry name" value="ANF_receptor"/>
    <property type="match status" value="1"/>
</dbReference>
<evidence type="ECO:0000256" key="7">
    <source>
        <dbReference type="ARBA" id="ARBA00023170"/>
    </source>
</evidence>
<keyword evidence="9" id="KW-0807">Transducer</keyword>
<feature type="transmembrane region" description="Helical" evidence="11">
    <location>
        <begin position="587"/>
        <end position="608"/>
    </location>
</feature>
<keyword evidence="7" id="KW-0675">Receptor</keyword>
<sequence>MEGALVIFALMLLGNFIGRSRGAVPSAVRVNFTRPGDFVLGGLFPLHRDITCRGGRSYHLLERVETMAFAVEEINGRDDLLGNVTLGFDIRETCYRDDPAMWAALSLLGGYSNKQGELKLSTGSEPPTGRLIGVVGTSRSSTSVVASKATNIYDVPMISGFATSDELSDKDHFPNFLRTSPPDKQQARAIIDVLLHFDWRYVGMIYSLDTYGIHGTQELLTLAEQQGICVAFSVSVRKAATVSEIKESVRKIEEFDKARVVVMFGGNGGYEGMYFILQEFYRANPGRNLVLIGSDSFENFEKYGLHEMSQGSLFFALNIFGIPGFEGYFHGLSSTNNSNPWYQEYLDAWMDETGCAGPQQCPIPVSNRSSSVYHAVYAFAFALDSMLQSRCDSDASAVCLTSEGFDRREFLAHLLNVTFRGVDGGRFHFDEKGDPDGTYTVSSFRGRSYYKVGQWDSRSLNGHLSIDVDDILWPDGMGKPPGSLCIEECKLGQIVVPLEKKCCWGCKECPINAVVDGSSCRPCDEEFWPNEDRSQCRMITPSKVDITDAAMVMVIILCVLGLGLSLLSLVGLLHYRNHPLIKATSRELSTLTLLGTLLAWMSVAVYLAQPMAASCAAGEAMISLCFTLTYGPTLLKVNRIFRIFQSSKKSTKRPALVRPKDQLILATVLIALQVVVVIVSISVSPSRPKYLIPRPPRDYIEVYCDFGSGFIASCVYNLLLILVCCYYAFKTRKVPSNYNESKFIAVSVYSTLVLCLAAVPVYTTAVAVLQKVATLCMALLLNAILTVVCVYLPKLYAVKFLKDVRVMDWSSSAGSTAESTTAAASSMSRPGPSVRHGGTTIKVGPAET</sequence>
<dbReference type="Pfam" id="PF00003">
    <property type="entry name" value="7tm_3"/>
    <property type="match status" value="1"/>
</dbReference>
<dbReference type="InterPro" id="IPR050726">
    <property type="entry name" value="mGluR"/>
</dbReference>
<evidence type="ECO:0000256" key="2">
    <source>
        <dbReference type="ARBA" id="ARBA00022475"/>
    </source>
</evidence>
<dbReference type="PRINTS" id="PR01176">
    <property type="entry name" value="GABABRECEPTR"/>
</dbReference>
<dbReference type="Gene3D" id="3.40.50.2300">
    <property type="match status" value="2"/>
</dbReference>
<organism evidence="14 15">
    <name type="scientific">Patiria miniata</name>
    <name type="common">Bat star</name>
    <name type="synonym">Asterina miniata</name>
    <dbReference type="NCBI Taxonomy" id="46514"/>
    <lineage>
        <taxon>Eukaryota</taxon>
        <taxon>Metazoa</taxon>
        <taxon>Echinodermata</taxon>
        <taxon>Eleutherozoa</taxon>
        <taxon>Asterozoa</taxon>
        <taxon>Asteroidea</taxon>
        <taxon>Valvatacea</taxon>
        <taxon>Valvatida</taxon>
        <taxon>Asterinidae</taxon>
        <taxon>Patiria</taxon>
    </lineage>
</organism>
<evidence type="ECO:0000256" key="9">
    <source>
        <dbReference type="ARBA" id="ARBA00023224"/>
    </source>
</evidence>
<feature type="chain" id="PRO_5037150099" description="G-protein coupled receptors family 3 profile domain-containing protein" evidence="12">
    <location>
        <begin position="23"/>
        <end position="848"/>
    </location>
</feature>
<proteinExistence type="predicted"/>
<keyword evidence="2" id="KW-1003">Cell membrane</keyword>
<evidence type="ECO:0000256" key="1">
    <source>
        <dbReference type="ARBA" id="ARBA00004651"/>
    </source>
</evidence>
<comment type="subcellular location">
    <subcellularLocation>
        <location evidence="1">Cell membrane</location>
        <topology evidence="1">Multi-pass membrane protein</topology>
    </subcellularLocation>
</comment>
<dbReference type="GeneID" id="119720983"/>
<dbReference type="PROSITE" id="PS50259">
    <property type="entry name" value="G_PROTEIN_RECEP_F3_4"/>
    <property type="match status" value="1"/>
</dbReference>
<evidence type="ECO:0000313" key="15">
    <source>
        <dbReference type="Proteomes" id="UP000887568"/>
    </source>
</evidence>
<dbReference type="PRINTS" id="PR00248">
    <property type="entry name" value="GPCRMGR"/>
</dbReference>
<feature type="transmembrane region" description="Helical" evidence="11">
    <location>
        <begin position="741"/>
        <end position="762"/>
    </location>
</feature>
<dbReference type="OrthoDB" id="5984008at2759"/>
<feature type="transmembrane region" description="Helical" evidence="11">
    <location>
        <begin position="620"/>
        <end position="641"/>
    </location>
</feature>
<feature type="domain" description="G-protein coupled receptors family 3 profile" evidence="13">
    <location>
        <begin position="550"/>
        <end position="800"/>
    </location>
</feature>
<protein>
    <recommendedName>
        <fullName evidence="13">G-protein coupled receptors family 3 profile domain-containing protein</fullName>
    </recommendedName>
</protein>
<keyword evidence="5" id="KW-0297">G-protein coupled receptor</keyword>
<evidence type="ECO:0000256" key="12">
    <source>
        <dbReference type="SAM" id="SignalP"/>
    </source>
</evidence>
<feature type="transmembrane region" description="Helical" evidence="11">
    <location>
        <begin position="662"/>
        <end position="686"/>
    </location>
</feature>
<evidence type="ECO:0000256" key="5">
    <source>
        <dbReference type="ARBA" id="ARBA00023040"/>
    </source>
</evidence>
<keyword evidence="4 11" id="KW-1133">Transmembrane helix</keyword>
<keyword evidence="15" id="KW-1185">Reference proteome</keyword>
<dbReference type="OMA" id="KIACCWD"/>
<evidence type="ECO:0000256" key="3">
    <source>
        <dbReference type="ARBA" id="ARBA00022692"/>
    </source>
</evidence>
<keyword evidence="6 11" id="KW-0472">Membrane</keyword>
<keyword evidence="12" id="KW-0732">Signal</keyword>
<evidence type="ECO:0000256" key="8">
    <source>
        <dbReference type="ARBA" id="ARBA00023180"/>
    </source>
</evidence>
<feature type="signal peptide" evidence="12">
    <location>
        <begin position="1"/>
        <end position="22"/>
    </location>
</feature>
<dbReference type="AlphaFoldDB" id="A0A913Z7G3"/>
<dbReference type="InterPro" id="IPR000337">
    <property type="entry name" value="GPCR_3"/>
</dbReference>
<dbReference type="EnsemblMetazoa" id="XM_038190847.1">
    <property type="protein sequence ID" value="XP_038046775.1"/>
    <property type="gene ID" value="LOC119720983"/>
</dbReference>
<dbReference type="InterPro" id="IPR017978">
    <property type="entry name" value="GPCR_3_C"/>
</dbReference>
<reference evidence="14" key="1">
    <citation type="submission" date="2022-11" db="UniProtKB">
        <authorList>
            <consortium name="EnsemblMetazoa"/>
        </authorList>
    </citation>
    <scope>IDENTIFICATION</scope>
</reference>
<dbReference type="PANTHER" id="PTHR24060">
    <property type="entry name" value="METABOTROPIC GLUTAMATE RECEPTOR"/>
    <property type="match status" value="1"/>
</dbReference>
<dbReference type="GO" id="GO:0005886">
    <property type="term" value="C:plasma membrane"/>
    <property type="evidence" value="ECO:0007669"/>
    <property type="project" value="UniProtKB-SubCell"/>
</dbReference>
<dbReference type="InterPro" id="IPR038550">
    <property type="entry name" value="GPCR_3_9-Cys_sf"/>
</dbReference>
<dbReference type="CDD" id="cd13953">
    <property type="entry name" value="7tm_classC_mGluR-like"/>
    <property type="match status" value="1"/>
</dbReference>
<feature type="region of interest" description="Disordered" evidence="10">
    <location>
        <begin position="820"/>
        <end position="848"/>
    </location>
</feature>
<dbReference type="SUPFAM" id="SSF53822">
    <property type="entry name" value="Periplasmic binding protein-like I"/>
    <property type="match status" value="1"/>
</dbReference>
<feature type="transmembrane region" description="Helical" evidence="11">
    <location>
        <begin position="768"/>
        <end position="792"/>
    </location>
</feature>
<feature type="transmembrane region" description="Helical" evidence="11">
    <location>
        <begin position="549"/>
        <end position="575"/>
    </location>
</feature>
<name>A0A913Z7G3_PATMI</name>
<dbReference type="GO" id="GO:0004930">
    <property type="term" value="F:G protein-coupled receptor activity"/>
    <property type="evidence" value="ECO:0007669"/>
    <property type="project" value="UniProtKB-KW"/>
</dbReference>
<evidence type="ECO:0000313" key="14">
    <source>
        <dbReference type="EnsemblMetazoa" id="XP_038046775.1"/>
    </source>
</evidence>
<evidence type="ECO:0000256" key="10">
    <source>
        <dbReference type="SAM" id="MobiDB-lite"/>
    </source>
</evidence>
<dbReference type="InterPro" id="IPR028082">
    <property type="entry name" value="Peripla_BP_I"/>
</dbReference>
<evidence type="ECO:0000256" key="11">
    <source>
        <dbReference type="SAM" id="Phobius"/>
    </source>
</evidence>
<keyword evidence="8" id="KW-0325">Glycoprotein</keyword>
<evidence type="ECO:0000256" key="4">
    <source>
        <dbReference type="ARBA" id="ARBA00022989"/>
    </source>
</evidence>
<dbReference type="RefSeq" id="XP_038046775.1">
    <property type="nucleotide sequence ID" value="XM_038190847.1"/>
</dbReference>
<dbReference type="Proteomes" id="UP000887568">
    <property type="component" value="Unplaced"/>
</dbReference>
<feature type="transmembrane region" description="Helical" evidence="11">
    <location>
        <begin position="706"/>
        <end position="729"/>
    </location>
</feature>
<dbReference type="InterPro" id="IPR001828">
    <property type="entry name" value="ANF_lig-bd_rcpt"/>
</dbReference>
<evidence type="ECO:0000256" key="6">
    <source>
        <dbReference type="ARBA" id="ARBA00023136"/>
    </source>
</evidence>
<dbReference type="Gene3D" id="2.10.50.30">
    <property type="entry name" value="GPCR, family 3, nine cysteines domain"/>
    <property type="match status" value="1"/>
</dbReference>
<keyword evidence="3 11" id="KW-0812">Transmembrane</keyword>
<accession>A0A913Z7G3</accession>